<dbReference type="GO" id="GO:0008253">
    <property type="term" value="F:5'-nucleotidase activity"/>
    <property type="evidence" value="ECO:0007669"/>
    <property type="project" value="InterPro"/>
</dbReference>
<dbReference type="Gene3D" id="1.10.150.240">
    <property type="entry name" value="Putative phosphatase, domain 2"/>
    <property type="match status" value="1"/>
</dbReference>
<dbReference type="NCBIfam" id="TIGR02254">
    <property type="entry name" value="YjjG_YfnB"/>
    <property type="match status" value="1"/>
</dbReference>
<dbReference type="EMBL" id="FRAC01000006">
    <property type="protein sequence ID" value="SHJ45809.1"/>
    <property type="molecule type" value="Genomic_DNA"/>
</dbReference>
<gene>
    <name evidence="2" type="ORF">SAMN02745136_00073</name>
</gene>
<dbReference type="InterPro" id="IPR036412">
    <property type="entry name" value="HAD-like_sf"/>
</dbReference>
<feature type="compositionally biased region" description="Basic and acidic residues" evidence="1">
    <location>
        <begin position="1"/>
        <end position="22"/>
    </location>
</feature>
<protein>
    <submittedName>
        <fullName evidence="2">2-haloacid dehalogenase</fullName>
    </submittedName>
</protein>
<proteinExistence type="predicted"/>
<dbReference type="NCBIfam" id="TIGR01549">
    <property type="entry name" value="HAD-SF-IA-v1"/>
    <property type="match status" value="1"/>
</dbReference>
<dbReference type="InterPro" id="IPR011951">
    <property type="entry name" value="HAD-SF_hydro_IA_YjjG/PynA"/>
</dbReference>
<dbReference type="InterPro" id="IPR052550">
    <property type="entry name" value="Pyrimidine_5'-ntase_YjjG"/>
</dbReference>
<dbReference type="PANTHER" id="PTHR47478">
    <property type="match status" value="1"/>
</dbReference>
<dbReference type="Proteomes" id="UP000184386">
    <property type="component" value="Unassembled WGS sequence"/>
</dbReference>
<dbReference type="STRING" id="1121322.SAMN02745136_00073"/>
<sequence length="259" mass="29352">MEENKHYTGIKKSLDKPDEGSKIHKPGSKKYELLLFDLDDTLLDFEANEKVSLEKLFEDNGISFTREVFDIYDAVNKELWAGYEKGTISLNEVLNTRFSRTLLELGMTVDGTLWEAQYRALLGRGYQLIDGAFELCKDLSGSFRLFVITNGVTETQLSRLKMTNLYPFFEDIFISQEIGYQKPAGEFFDYVKEHMKDFKAESALVIGDSLSSDIKGGNLAGIDTCWINRKNITNTSDIQSTYTITKLAELYGILGIGTF</sequence>
<accession>A0A1M6JGF8</accession>
<dbReference type="Pfam" id="PF00702">
    <property type="entry name" value="Hydrolase"/>
    <property type="match status" value="1"/>
</dbReference>
<dbReference type="SFLD" id="SFLDG01129">
    <property type="entry name" value="C1.5:_HAD__Beta-PGM__Phosphata"/>
    <property type="match status" value="1"/>
</dbReference>
<dbReference type="RefSeq" id="WP_084123838.1">
    <property type="nucleotide sequence ID" value="NZ_FRAC01000006.1"/>
</dbReference>
<evidence type="ECO:0000313" key="3">
    <source>
        <dbReference type="Proteomes" id="UP000184386"/>
    </source>
</evidence>
<dbReference type="InterPro" id="IPR023198">
    <property type="entry name" value="PGP-like_dom2"/>
</dbReference>
<evidence type="ECO:0000313" key="2">
    <source>
        <dbReference type="EMBL" id="SHJ45809.1"/>
    </source>
</evidence>
<dbReference type="PANTHER" id="PTHR47478:SF1">
    <property type="entry name" value="PYRIMIDINE 5'-NUCLEOTIDASE YJJG"/>
    <property type="match status" value="1"/>
</dbReference>
<dbReference type="SFLD" id="SFLDS00003">
    <property type="entry name" value="Haloacid_Dehalogenase"/>
    <property type="match status" value="1"/>
</dbReference>
<dbReference type="InterPro" id="IPR023214">
    <property type="entry name" value="HAD_sf"/>
</dbReference>
<dbReference type="InterPro" id="IPR006439">
    <property type="entry name" value="HAD-SF_hydro_IA"/>
</dbReference>
<dbReference type="CDD" id="cd04305">
    <property type="entry name" value="HAD_Neu5Ac-Pase_like"/>
    <property type="match status" value="1"/>
</dbReference>
<organism evidence="2 3">
    <name type="scientific">Anaerocolumna jejuensis DSM 15929</name>
    <dbReference type="NCBI Taxonomy" id="1121322"/>
    <lineage>
        <taxon>Bacteria</taxon>
        <taxon>Bacillati</taxon>
        <taxon>Bacillota</taxon>
        <taxon>Clostridia</taxon>
        <taxon>Lachnospirales</taxon>
        <taxon>Lachnospiraceae</taxon>
        <taxon>Anaerocolumna</taxon>
    </lineage>
</organism>
<feature type="region of interest" description="Disordered" evidence="1">
    <location>
        <begin position="1"/>
        <end position="23"/>
    </location>
</feature>
<evidence type="ECO:0000256" key="1">
    <source>
        <dbReference type="SAM" id="MobiDB-lite"/>
    </source>
</evidence>
<keyword evidence="3" id="KW-1185">Reference proteome</keyword>
<reference evidence="2 3" key="1">
    <citation type="submission" date="2016-11" db="EMBL/GenBank/DDBJ databases">
        <authorList>
            <person name="Jaros S."/>
            <person name="Januszkiewicz K."/>
            <person name="Wedrychowicz H."/>
        </authorList>
    </citation>
    <scope>NUCLEOTIDE SEQUENCE [LARGE SCALE GENOMIC DNA]</scope>
    <source>
        <strain evidence="2 3">DSM 15929</strain>
    </source>
</reference>
<dbReference type="OrthoDB" id="9802350at2"/>
<dbReference type="Gene3D" id="3.40.50.1000">
    <property type="entry name" value="HAD superfamily/HAD-like"/>
    <property type="match status" value="1"/>
</dbReference>
<name>A0A1M6JGF8_9FIRM</name>
<dbReference type="SUPFAM" id="SSF56784">
    <property type="entry name" value="HAD-like"/>
    <property type="match status" value="1"/>
</dbReference>
<dbReference type="AlphaFoldDB" id="A0A1M6JGF8"/>